<dbReference type="PANTHER" id="PTHR12001:SF86">
    <property type="entry name" value="GERANYLGERANYL DIPHOSPHATE SYNTHASE"/>
    <property type="match status" value="1"/>
</dbReference>
<name>A4FKF3_SACEN</name>
<reference evidence="3 4" key="1">
    <citation type="journal article" date="2007" name="Nat. Biotechnol.">
        <title>Complete genome sequence of the erythromycin-producing bacterium Saccharopolyspora erythraea NRRL23338.</title>
        <authorList>
            <person name="Oliynyk M."/>
            <person name="Samborskyy M."/>
            <person name="Lester J.B."/>
            <person name="Mironenko T."/>
            <person name="Scott N."/>
            <person name="Dickens S."/>
            <person name="Haydock S.F."/>
            <person name="Leadlay P.F."/>
        </authorList>
    </citation>
    <scope>NUCLEOTIDE SEQUENCE [LARGE SCALE GENOMIC DNA]</scope>
    <source>
        <strain evidence="4">ATCC 11635 / DSM 40517 / JCM 4748 / NBRC 13426 / NCIMB 8594 / NRRL 2338</strain>
    </source>
</reference>
<organism evidence="3 4">
    <name type="scientific">Saccharopolyspora erythraea (strain ATCC 11635 / DSM 40517 / JCM 4748 / NBRC 13426 / NCIMB 8594 / NRRL 2338)</name>
    <dbReference type="NCBI Taxonomy" id="405948"/>
    <lineage>
        <taxon>Bacteria</taxon>
        <taxon>Bacillati</taxon>
        <taxon>Actinomycetota</taxon>
        <taxon>Actinomycetes</taxon>
        <taxon>Pseudonocardiales</taxon>
        <taxon>Pseudonocardiaceae</taxon>
        <taxon>Saccharopolyspora</taxon>
    </lineage>
</organism>
<keyword evidence="1" id="KW-0479">Metal-binding</keyword>
<proteinExistence type="predicted"/>
<evidence type="ECO:0000313" key="4">
    <source>
        <dbReference type="Proteomes" id="UP000006728"/>
    </source>
</evidence>
<dbReference type="PANTHER" id="PTHR12001">
    <property type="entry name" value="GERANYLGERANYL PYROPHOSPHATE SYNTHASE"/>
    <property type="match status" value="1"/>
</dbReference>
<dbReference type="eggNOG" id="COG0142">
    <property type="taxonomic scope" value="Bacteria"/>
</dbReference>
<dbReference type="EC" id="2.5.1.1" evidence="3"/>
<dbReference type="GO" id="GO:0046872">
    <property type="term" value="F:metal ion binding"/>
    <property type="evidence" value="ECO:0007669"/>
    <property type="project" value="UniProtKB-KW"/>
</dbReference>
<dbReference type="GO" id="GO:0008299">
    <property type="term" value="P:isoprenoid biosynthetic process"/>
    <property type="evidence" value="ECO:0007669"/>
    <property type="project" value="InterPro"/>
</dbReference>
<evidence type="ECO:0000313" key="3">
    <source>
        <dbReference type="EMBL" id="CAM04528.1"/>
    </source>
</evidence>
<evidence type="ECO:0000256" key="1">
    <source>
        <dbReference type="ARBA" id="ARBA00022723"/>
    </source>
</evidence>
<evidence type="ECO:0000256" key="2">
    <source>
        <dbReference type="ARBA" id="ARBA00022842"/>
    </source>
</evidence>
<dbReference type="PROSITE" id="PS00723">
    <property type="entry name" value="POLYPRENYL_SYNTHASE_1"/>
    <property type="match status" value="1"/>
</dbReference>
<dbReference type="EC" id="2.5.1.29" evidence="3"/>
<dbReference type="EC" id="2.5.1.10" evidence="3"/>
<dbReference type="PROSITE" id="PS00444">
    <property type="entry name" value="POLYPRENYL_SYNTHASE_2"/>
    <property type="match status" value="1"/>
</dbReference>
<dbReference type="InterPro" id="IPR033749">
    <property type="entry name" value="Polyprenyl_synt_CS"/>
</dbReference>
<protein>
    <submittedName>
        <fullName evidence="3">Dimethylallyltranstransferase / geranyltranstransferase / geranylgeranyl pyrophosphate synthetase</fullName>
        <ecNumber evidence="3">2.5.1.1</ecNumber>
        <ecNumber evidence="3">2.5.1.10</ecNumber>
        <ecNumber evidence="3">2.5.1.29</ecNumber>
    </submittedName>
</protein>
<dbReference type="Proteomes" id="UP000006728">
    <property type="component" value="Chromosome"/>
</dbReference>
<dbReference type="SUPFAM" id="SSF48576">
    <property type="entry name" value="Terpenoid synthases"/>
    <property type="match status" value="1"/>
</dbReference>
<dbReference type="SFLD" id="SFLDS00005">
    <property type="entry name" value="Isoprenoid_Synthase_Type_I"/>
    <property type="match status" value="1"/>
</dbReference>
<sequence>MHNFSLLHDDVMDGDLTRRHRPTVWSLFGTSNAILAGDAILGLAPRILSATGSEHALTAIDWFGKCVVKLCEGQAADISFSERVDVGIDACVAMARAKTGELLGTSCALGGLFAGADRTQITALREFGSEIGLAFQLVDDLLGIWGDPAVTGKPVRSDLVDRKKSLPVTAALGSGTQAGRRLAELFHQEESDAGLLAELVEEAGGRDWAMQTAEQAFARAKQWLEQAGLDKVAGGELLALAALTCRRNK</sequence>
<dbReference type="GO" id="GO:0004337">
    <property type="term" value="F:(2E,6E)-farnesyl diphosphate synthase activity"/>
    <property type="evidence" value="ECO:0007669"/>
    <property type="project" value="UniProtKB-EC"/>
</dbReference>
<dbReference type="Pfam" id="PF00348">
    <property type="entry name" value="polyprenyl_synt"/>
    <property type="match status" value="1"/>
</dbReference>
<dbReference type="EMBL" id="AM420293">
    <property type="protein sequence ID" value="CAM04528.1"/>
    <property type="molecule type" value="Genomic_DNA"/>
</dbReference>
<accession>A4FKF3</accession>
<dbReference type="STRING" id="405948.SACE_5289"/>
<dbReference type="GO" id="GO:0004161">
    <property type="term" value="F:dimethylallyltranstransferase activity"/>
    <property type="evidence" value="ECO:0007669"/>
    <property type="project" value="UniProtKB-EC"/>
</dbReference>
<keyword evidence="2" id="KW-0460">Magnesium</keyword>
<dbReference type="InterPro" id="IPR000092">
    <property type="entry name" value="Polyprenyl_synt"/>
</dbReference>
<dbReference type="CDD" id="cd00685">
    <property type="entry name" value="Trans_IPPS_HT"/>
    <property type="match status" value="1"/>
</dbReference>
<keyword evidence="4" id="KW-1185">Reference proteome</keyword>
<dbReference type="AlphaFoldDB" id="A4FKF3"/>
<keyword evidence="3" id="KW-0808">Transferase</keyword>
<dbReference type="GO" id="GO:0004311">
    <property type="term" value="F:geranylgeranyl diphosphate synthase activity"/>
    <property type="evidence" value="ECO:0007669"/>
    <property type="project" value="UniProtKB-EC"/>
</dbReference>
<dbReference type="Gene3D" id="1.10.600.10">
    <property type="entry name" value="Farnesyl Diphosphate Synthase"/>
    <property type="match status" value="1"/>
</dbReference>
<gene>
    <name evidence="3" type="ordered locus">SACE_5289</name>
</gene>
<dbReference type="InterPro" id="IPR008949">
    <property type="entry name" value="Isoprenoid_synthase_dom_sf"/>
</dbReference>
<dbReference type="HOGENOM" id="CLU_014015_2_1_11"/>
<dbReference type="KEGG" id="sen:SACE_5289"/>